<keyword evidence="1 6" id="KW-0732">Signal</keyword>
<keyword evidence="4 6" id="KW-0998">Cell outer membrane</keyword>
<dbReference type="CDD" id="cd15830">
    <property type="entry name" value="BamD"/>
    <property type="match status" value="1"/>
</dbReference>
<dbReference type="InterPro" id="IPR017689">
    <property type="entry name" value="BamD"/>
</dbReference>
<dbReference type="eggNOG" id="COG4105">
    <property type="taxonomic scope" value="Bacteria"/>
</dbReference>
<keyword evidence="10" id="KW-1185">Reference proteome</keyword>
<dbReference type="PANTHER" id="PTHR37423">
    <property type="entry name" value="SOLUBLE LYTIC MUREIN TRANSGLYCOSYLASE-RELATED"/>
    <property type="match status" value="1"/>
</dbReference>
<sequence length="278" mass="31953">MKLRKNGVAIIAMVVFLAGCSGMQLDHTANWNAHQLYQAGKTEMESSSYTTAIDYFTKLLARYPYGVLAQQSMLDIAYSYYRAGEAEKALAQLDSFSKTYPQHPYIDYALYMKGVVEYEKNISFFKRLLPTDLSQTDPTPLKNAFDLFAQLVERFPQSEYAEDARYRMIFLHNLLGKHDLEIADFYLRKGDFVAAAARAKNILEHYETTPSAPYALAIMIRAYRELGQKLLADDAMRVFNMNYVDSLESPEIKRYLQGNIHKQANFFDRMRGSSIKKL</sequence>
<keyword evidence="3 6" id="KW-0564">Palmitate</keyword>
<dbReference type="InterPro" id="IPR011990">
    <property type="entry name" value="TPR-like_helical_dom_sf"/>
</dbReference>
<dbReference type="KEGG" id="dno:DNO_1310"/>
<dbReference type="RefSeq" id="WP_012031594.1">
    <property type="nucleotide sequence ID" value="NC_009446.1"/>
</dbReference>
<evidence type="ECO:0000313" key="9">
    <source>
        <dbReference type="EMBL" id="ABQ14030.1"/>
    </source>
</evidence>
<dbReference type="Proteomes" id="UP000000248">
    <property type="component" value="Chromosome"/>
</dbReference>
<keyword evidence="2 6" id="KW-0472">Membrane</keyword>
<feature type="chain" id="PRO_5009006902" description="Outer membrane protein assembly factor BamD" evidence="7">
    <location>
        <begin position="24"/>
        <end position="278"/>
    </location>
</feature>
<evidence type="ECO:0000256" key="3">
    <source>
        <dbReference type="ARBA" id="ARBA00023139"/>
    </source>
</evidence>
<reference evidence="9 10" key="1">
    <citation type="journal article" date="2007" name="Nat. Biotechnol.">
        <title>Genome sequence and identification of candidate vaccine antigens from the animal pathogen Dichelobacter nodosus.</title>
        <authorList>
            <person name="Myers G.S."/>
            <person name="Parker D."/>
            <person name="Al-Hasani K."/>
            <person name="Kennan R.M."/>
            <person name="Seemann T."/>
            <person name="Ren Q."/>
            <person name="Badger J.H."/>
            <person name="Selengut J.D."/>
            <person name="Deboy R.T."/>
            <person name="Tettelin H."/>
            <person name="Boyce J.D."/>
            <person name="McCarl V.P."/>
            <person name="Han X."/>
            <person name="Nelson W.C."/>
            <person name="Madupu R."/>
            <person name="Mohamoud Y."/>
            <person name="Holley T."/>
            <person name="Fedorova N."/>
            <person name="Khouri H."/>
            <person name="Bottomley S.P."/>
            <person name="Whittington R.J."/>
            <person name="Adler B."/>
            <person name="Songer J.G."/>
            <person name="Rood J.I."/>
            <person name="Paulsen I.T."/>
        </authorList>
    </citation>
    <scope>NUCLEOTIDE SEQUENCE [LARGE SCALE GENOMIC DNA]</scope>
    <source>
        <strain evidence="9 10">VCS1703A</strain>
    </source>
</reference>
<dbReference type="GO" id="GO:1990063">
    <property type="term" value="C:Bam protein complex"/>
    <property type="evidence" value="ECO:0007669"/>
    <property type="project" value="TreeGrafter"/>
</dbReference>
<evidence type="ECO:0000259" key="8">
    <source>
        <dbReference type="Pfam" id="PF13525"/>
    </source>
</evidence>
<dbReference type="InterPro" id="IPR039565">
    <property type="entry name" value="BamD-like"/>
</dbReference>
<dbReference type="AlphaFoldDB" id="A5EX52"/>
<comment type="similarity">
    <text evidence="6">Belongs to the BamD family.</text>
</comment>
<dbReference type="GO" id="GO:0051205">
    <property type="term" value="P:protein insertion into membrane"/>
    <property type="evidence" value="ECO:0007669"/>
    <property type="project" value="UniProtKB-UniRule"/>
</dbReference>
<evidence type="ECO:0000256" key="5">
    <source>
        <dbReference type="ARBA" id="ARBA00023288"/>
    </source>
</evidence>
<dbReference type="SUPFAM" id="SSF48452">
    <property type="entry name" value="TPR-like"/>
    <property type="match status" value="1"/>
</dbReference>
<gene>
    <name evidence="9" type="primary">comL</name>
    <name evidence="6" type="synonym">bamD</name>
    <name evidence="9" type="ordered locus">DNO_1310</name>
</gene>
<evidence type="ECO:0000313" key="10">
    <source>
        <dbReference type="Proteomes" id="UP000000248"/>
    </source>
</evidence>
<evidence type="ECO:0000256" key="2">
    <source>
        <dbReference type="ARBA" id="ARBA00023136"/>
    </source>
</evidence>
<keyword evidence="5 6" id="KW-0449">Lipoprotein</keyword>
<dbReference type="HAMAP" id="MF_00922">
    <property type="entry name" value="OM_assembly_BamD"/>
    <property type="match status" value="1"/>
</dbReference>
<dbReference type="NCBIfam" id="TIGR03302">
    <property type="entry name" value="OM_YfiO"/>
    <property type="match status" value="1"/>
</dbReference>
<proteinExistence type="inferred from homology"/>
<accession>A5EX52</accession>
<feature type="domain" description="Outer membrane lipoprotein BamD-like" evidence="8">
    <location>
        <begin position="32"/>
        <end position="235"/>
    </location>
</feature>
<dbReference type="EMBL" id="CP000513">
    <property type="protein sequence ID" value="ABQ14030.1"/>
    <property type="molecule type" value="Genomic_DNA"/>
</dbReference>
<comment type="subunit">
    <text evidence="6">Part of the Bam complex.</text>
</comment>
<dbReference type="STRING" id="246195.DNO_1310"/>
<dbReference type="PROSITE" id="PS51257">
    <property type="entry name" value="PROKAR_LIPOPROTEIN"/>
    <property type="match status" value="1"/>
</dbReference>
<dbReference type="HOGENOM" id="CLU_065982_0_1_6"/>
<name>A5EX52_DICNV</name>
<dbReference type="Pfam" id="PF13525">
    <property type="entry name" value="YfiO"/>
    <property type="match status" value="1"/>
</dbReference>
<evidence type="ECO:0000256" key="6">
    <source>
        <dbReference type="HAMAP-Rule" id="MF_00922"/>
    </source>
</evidence>
<protein>
    <recommendedName>
        <fullName evidence="6">Outer membrane protein assembly factor BamD</fullName>
    </recommendedName>
</protein>
<organism evidence="9 10">
    <name type="scientific">Dichelobacter nodosus (strain VCS1703A)</name>
    <dbReference type="NCBI Taxonomy" id="246195"/>
    <lineage>
        <taxon>Bacteria</taxon>
        <taxon>Pseudomonadati</taxon>
        <taxon>Pseudomonadota</taxon>
        <taxon>Gammaproteobacteria</taxon>
        <taxon>Cardiobacteriales</taxon>
        <taxon>Cardiobacteriaceae</taxon>
        <taxon>Dichelobacter</taxon>
    </lineage>
</organism>
<evidence type="ECO:0000256" key="7">
    <source>
        <dbReference type="SAM" id="SignalP"/>
    </source>
</evidence>
<feature type="signal peptide" evidence="7">
    <location>
        <begin position="1"/>
        <end position="23"/>
    </location>
</feature>
<dbReference type="GO" id="GO:0043165">
    <property type="term" value="P:Gram-negative-bacterium-type cell outer membrane assembly"/>
    <property type="evidence" value="ECO:0007669"/>
    <property type="project" value="UniProtKB-UniRule"/>
</dbReference>
<evidence type="ECO:0000256" key="1">
    <source>
        <dbReference type="ARBA" id="ARBA00022729"/>
    </source>
</evidence>
<evidence type="ECO:0000256" key="4">
    <source>
        <dbReference type="ARBA" id="ARBA00023237"/>
    </source>
</evidence>
<comment type="function">
    <text evidence="6">Part of the outer membrane protein assembly complex, which is involved in assembly and insertion of beta-barrel proteins into the outer membrane.</text>
</comment>
<dbReference type="PANTHER" id="PTHR37423:SF1">
    <property type="entry name" value="OUTER MEMBRANE PROTEIN ASSEMBLY FACTOR BAMD"/>
    <property type="match status" value="1"/>
</dbReference>
<dbReference type="Gene3D" id="1.25.40.10">
    <property type="entry name" value="Tetratricopeptide repeat domain"/>
    <property type="match status" value="1"/>
</dbReference>
<comment type="subcellular location">
    <subcellularLocation>
        <location evidence="6">Cell outer membrane</location>
        <topology evidence="6">Lipid-anchor</topology>
    </subcellularLocation>
</comment>